<sequence length="173" mass="19869">MIELKYFEQSDFKQLIEWSGSPEFLMQWSGPSFTYPLDESQLNNYINEANTEDSNIFIYKAVLTSTGKTIGHVSLANLDRKNNSARIGRVLLGDPSVRGQGLGVKMIEEVLRIAFEDLKLHRVSLGVFDFNKSAIACYEKAGFKKDGLLRDIRKIGDQYWSLYEMSILENEWR</sequence>
<protein>
    <submittedName>
        <fullName evidence="2">Aminoglycoside N(6')-acetyltransferase</fullName>
    </submittedName>
</protein>
<dbReference type="PANTHER" id="PTHR43415:SF5">
    <property type="entry name" value="ACETYLTRANSFERASE"/>
    <property type="match status" value="1"/>
</dbReference>
<keyword evidence="3" id="KW-1185">Reference proteome</keyword>
<dbReference type="Gene3D" id="3.40.630.30">
    <property type="match status" value="1"/>
</dbReference>
<gene>
    <name evidence="2" type="ORF">bsdE14_32860</name>
</gene>
<dbReference type="PANTHER" id="PTHR43415">
    <property type="entry name" value="SPERMIDINE N(1)-ACETYLTRANSFERASE"/>
    <property type="match status" value="1"/>
</dbReference>
<dbReference type="PROSITE" id="PS51186">
    <property type="entry name" value="GNAT"/>
    <property type="match status" value="1"/>
</dbReference>
<dbReference type="InterPro" id="IPR016181">
    <property type="entry name" value="Acyl_CoA_acyltransferase"/>
</dbReference>
<accession>A0ABQ5N9N9</accession>
<dbReference type="RefSeq" id="WP_264851197.1">
    <property type="nucleotide sequence ID" value="NZ_BRXR01000001.1"/>
</dbReference>
<dbReference type="Pfam" id="PF13302">
    <property type="entry name" value="Acetyltransf_3"/>
    <property type="match status" value="1"/>
</dbReference>
<feature type="domain" description="N-acetyltransferase" evidence="1">
    <location>
        <begin position="2"/>
        <end position="170"/>
    </location>
</feature>
<evidence type="ECO:0000313" key="2">
    <source>
        <dbReference type="EMBL" id="GLC31876.1"/>
    </source>
</evidence>
<organism evidence="2 3">
    <name type="scientific">Clostridium omnivorum</name>
    <dbReference type="NCBI Taxonomy" id="1604902"/>
    <lineage>
        <taxon>Bacteria</taxon>
        <taxon>Bacillati</taxon>
        <taxon>Bacillota</taxon>
        <taxon>Clostridia</taxon>
        <taxon>Eubacteriales</taxon>
        <taxon>Clostridiaceae</taxon>
        <taxon>Clostridium</taxon>
    </lineage>
</organism>
<evidence type="ECO:0000313" key="3">
    <source>
        <dbReference type="Proteomes" id="UP001208567"/>
    </source>
</evidence>
<dbReference type="SUPFAM" id="SSF55729">
    <property type="entry name" value="Acyl-CoA N-acyltransferases (Nat)"/>
    <property type="match status" value="1"/>
</dbReference>
<name>A0ABQ5N9N9_9CLOT</name>
<reference evidence="2 3" key="1">
    <citation type="journal article" date="2024" name="Int. J. Syst. Evol. Microbiol.">
        <title>Clostridium omnivorum sp. nov., isolated from anoxic soil under the treatment of reductive soil disinfestation.</title>
        <authorList>
            <person name="Ueki A."/>
            <person name="Tonouchi A."/>
            <person name="Kaku N."/>
            <person name="Honma S."/>
            <person name="Ueki K."/>
        </authorList>
    </citation>
    <scope>NUCLEOTIDE SEQUENCE [LARGE SCALE GENOMIC DNA]</scope>
    <source>
        <strain evidence="2 3">E14</strain>
    </source>
</reference>
<evidence type="ECO:0000259" key="1">
    <source>
        <dbReference type="PROSITE" id="PS51186"/>
    </source>
</evidence>
<dbReference type="EMBL" id="BRXR01000001">
    <property type="protein sequence ID" value="GLC31876.1"/>
    <property type="molecule type" value="Genomic_DNA"/>
</dbReference>
<dbReference type="InterPro" id="IPR000182">
    <property type="entry name" value="GNAT_dom"/>
</dbReference>
<dbReference type="CDD" id="cd04301">
    <property type="entry name" value="NAT_SF"/>
    <property type="match status" value="1"/>
</dbReference>
<comment type="caution">
    <text evidence="2">The sequence shown here is derived from an EMBL/GenBank/DDBJ whole genome shotgun (WGS) entry which is preliminary data.</text>
</comment>
<proteinExistence type="predicted"/>
<dbReference type="Proteomes" id="UP001208567">
    <property type="component" value="Unassembled WGS sequence"/>
</dbReference>